<name>A0A271KLD3_9HYPH</name>
<protein>
    <recommendedName>
        <fullName evidence="3">DUF1062 domain-containing protein</fullName>
    </recommendedName>
</protein>
<organism evidence="1 2">
    <name type="scientific">Mesorhizobium wenxiniae</name>
    <dbReference type="NCBI Taxonomy" id="2014805"/>
    <lineage>
        <taxon>Bacteria</taxon>
        <taxon>Pseudomonadati</taxon>
        <taxon>Pseudomonadota</taxon>
        <taxon>Alphaproteobacteria</taxon>
        <taxon>Hyphomicrobiales</taxon>
        <taxon>Phyllobacteriaceae</taxon>
        <taxon>Mesorhizobium</taxon>
    </lineage>
</organism>
<dbReference type="AlphaFoldDB" id="A0A271KLD3"/>
<dbReference type="EMBL" id="NPKH01000014">
    <property type="protein sequence ID" value="PAP96506.1"/>
    <property type="molecule type" value="Genomic_DNA"/>
</dbReference>
<gene>
    <name evidence="1" type="ORF">CIT31_07635</name>
</gene>
<evidence type="ECO:0008006" key="3">
    <source>
        <dbReference type="Google" id="ProtNLM"/>
    </source>
</evidence>
<sequence>MSSILLIRWAIAPKTAPRPLINCNRCNGLKAYHSSGKFRVNANAKRIDAWLIYRCVGCDNSWNFGILERCNRRDIEPALLQALESNDPALARRHAFDVAALRSRIGRVEEFPEAAIHKEVLGDRPENTTALELQLGLETPTALRLDRLLASELGISRSRLQAWEEKRLLVVGPDRAKALRKPPRAGMVIRIELVGEPDREAIISAAGG</sequence>
<evidence type="ECO:0000313" key="2">
    <source>
        <dbReference type="Proteomes" id="UP000215931"/>
    </source>
</evidence>
<comment type="caution">
    <text evidence="1">The sequence shown here is derived from an EMBL/GenBank/DDBJ whole genome shotgun (WGS) entry which is preliminary data.</text>
</comment>
<accession>A0A271KLD3</accession>
<keyword evidence="2" id="KW-1185">Reference proteome</keyword>
<dbReference type="InterPro" id="IPR009412">
    <property type="entry name" value="DUF1062"/>
</dbReference>
<dbReference type="OrthoDB" id="9810886at2"/>
<reference evidence="1 2" key="1">
    <citation type="submission" date="2017-08" db="EMBL/GenBank/DDBJ databases">
        <title>Mesorhizobium wenxinae sp. nov., a novel rhizobial species isolated from root nodules of chickpea (Cicer arietinum L.).</title>
        <authorList>
            <person name="Zhang J."/>
        </authorList>
    </citation>
    <scope>NUCLEOTIDE SEQUENCE [LARGE SCALE GENOMIC DNA]</scope>
    <source>
        <strain evidence="2">WYCCWR 10019</strain>
    </source>
</reference>
<proteinExistence type="predicted"/>
<dbReference type="Proteomes" id="UP000215931">
    <property type="component" value="Unassembled WGS sequence"/>
</dbReference>
<dbReference type="Pfam" id="PF06353">
    <property type="entry name" value="DUF1062"/>
    <property type="match status" value="1"/>
</dbReference>
<dbReference type="RefSeq" id="WP_095518068.1">
    <property type="nucleotide sequence ID" value="NZ_NPKH01000014.1"/>
</dbReference>
<evidence type="ECO:0000313" key="1">
    <source>
        <dbReference type="EMBL" id="PAP96506.1"/>
    </source>
</evidence>
<dbReference type="PIRSF" id="PIRSF021719">
    <property type="entry name" value="DUF1062"/>
    <property type="match status" value="1"/>
</dbReference>